<evidence type="ECO:0000256" key="8">
    <source>
        <dbReference type="SAM" id="Phobius"/>
    </source>
</evidence>
<accession>A0ABR5AU98</accession>
<evidence type="ECO:0000313" key="9">
    <source>
        <dbReference type="EMBL" id="KIL78349.1"/>
    </source>
</evidence>
<dbReference type="PIRSF" id="PIRSF029598">
    <property type="entry name" value="PsiE"/>
    <property type="match status" value="1"/>
</dbReference>
<feature type="transmembrane region" description="Helical" evidence="8">
    <location>
        <begin position="88"/>
        <end position="106"/>
    </location>
</feature>
<comment type="caution">
    <text evidence="9">The sequence shown here is derived from an EMBL/GenBank/DDBJ whole genome shotgun (WGS) entry which is preliminary data.</text>
</comment>
<evidence type="ECO:0000256" key="3">
    <source>
        <dbReference type="ARBA" id="ARBA00021903"/>
    </source>
</evidence>
<evidence type="ECO:0000256" key="7">
    <source>
        <dbReference type="ARBA" id="ARBA00023136"/>
    </source>
</evidence>
<dbReference type="PANTHER" id="PTHR37819">
    <property type="entry name" value="PROTEIN PSIE"/>
    <property type="match status" value="1"/>
</dbReference>
<keyword evidence="5 8" id="KW-0812">Transmembrane</keyword>
<dbReference type="Pfam" id="PF06146">
    <property type="entry name" value="PsiE"/>
    <property type="match status" value="1"/>
</dbReference>
<proteinExistence type="inferred from homology"/>
<dbReference type="RefSeq" id="WP_041113699.1">
    <property type="nucleotide sequence ID" value="NZ_JARTHD010000010.1"/>
</dbReference>
<dbReference type="InterPro" id="IPR020948">
    <property type="entry name" value="P_starv_induced_PsiE-like"/>
</dbReference>
<evidence type="ECO:0000256" key="5">
    <source>
        <dbReference type="ARBA" id="ARBA00022692"/>
    </source>
</evidence>
<gene>
    <name evidence="9" type="ORF">SD77_4029</name>
</gene>
<keyword evidence="6 8" id="KW-1133">Transmembrane helix</keyword>
<feature type="transmembrane region" description="Helical" evidence="8">
    <location>
        <begin position="21"/>
        <end position="39"/>
    </location>
</feature>
<evidence type="ECO:0000256" key="6">
    <source>
        <dbReference type="ARBA" id="ARBA00022989"/>
    </source>
</evidence>
<dbReference type="NCBIfam" id="NF002765">
    <property type="entry name" value="PRK02833.1-3"/>
    <property type="match status" value="1"/>
</dbReference>
<evidence type="ECO:0000256" key="4">
    <source>
        <dbReference type="ARBA" id="ARBA00022475"/>
    </source>
</evidence>
<feature type="transmembrane region" description="Helical" evidence="8">
    <location>
        <begin position="59"/>
        <end position="81"/>
    </location>
</feature>
<name>A0ABR5AU98_BACBA</name>
<evidence type="ECO:0000256" key="2">
    <source>
        <dbReference type="ARBA" id="ARBA00005632"/>
    </source>
</evidence>
<feature type="transmembrane region" description="Helical" evidence="8">
    <location>
        <begin position="112"/>
        <end position="131"/>
    </location>
</feature>
<sequence length="153" mass="18225">MTKTKKDFIGFVKVIPKVLQTVLNISLVFLAIILVFLLIKELVVFSQILIERGTNDYKLFLANILIFFLYFEFITMIVKYFKEDYHFPLRYFLYIGITAMIRLIIVDHDHPINTLIYSLVVLILIIGYFIMNLTPHDRPEVKWFFQKNHSDKD</sequence>
<keyword evidence="4" id="KW-1003">Cell membrane</keyword>
<comment type="similarity">
    <text evidence="2">Belongs to the PsiE family.</text>
</comment>
<evidence type="ECO:0000313" key="10">
    <source>
        <dbReference type="Proteomes" id="UP000031982"/>
    </source>
</evidence>
<keyword evidence="10" id="KW-1185">Reference proteome</keyword>
<organism evidence="9 10">
    <name type="scientific">Bacillus badius</name>
    <dbReference type="NCBI Taxonomy" id="1455"/>
    <lineage>
        <taxon>Bacteria</taxon>
        <taxon>Bacillati</taxon>
        <taxon>Bacillota</taxon>
        <taxon>Bacilli</taxon>
        <taxon>Bacillales</taxon>
        <taxon>Bacillaceae</taxon>
        <taxon>Pseudobacillus</taxon>
    </lineage>
</organism>
<keyword evidence="7 8" id="KW-0472">Membrane</keyword>
<evidence type="ECO:0000256" key="1">
    <source>
        <dbReference type="ARBA" id="ARBA00004429"/>
    </source>
</evidence>
<protein>
    <recommendedName>
        <fullName evidence="3">Protein PsiE</fullName>
    </recommendedName>
</protein>
<comment type="subcellular location">
    <subcellularLocation>
        <location evidence="1">Cell inner membrane</location>
        <topology evidence="1">Multi-pass membrane protein</topology>
    </subcellularLocation>
</comment>
<dbReference type="InterPro" id="IPR009315">
    <property type="entry name" value="P_starv_induced_PsiE"/>
</dbReference>
<reference evidence="9 10" key="1">
    <citation type="submission" date="2015-01" db="EMBL/GenBank/DDBJ databases">
        <title>Genome Assembly of Bacillus badius MTCC 1458.</title>
        <authorList>
            <person name="Verma A."/>
            <person name="Khatri I."/>
            <person name="Mual P."/>
            <person name="Subramanian S."/>
            <person name="Krishnamurthi S."/>
        </authorList>
    </citation>
    <scope>NUCLEOTIDE SEQUENCE [LARGE SCALE GENOMIC DNA]</scope>
    <source>
        <strain evidence="9 10">MTCC 1458</strain>
    </source>
</reference>
<dbReference type="EMBL" id="JXLP01000009">
    <property type="protein sequence ID" value="KIL78349.1"/>
    <property type="molecule type" value="Genomic_DNA"/>
</dbReference>
<dbReference type="Proteomes" id="UP000031982">
    <property type="component" value="Unassembled WGS sequence"/>
</dbReference>
<dbReference type="PANTHER" id="PTHR37819:SF1">
    <property type="entry name" value="PROTEIN PSIE"/>
    <property type="match status" value="1"/>
</dbReference>